<dbReference type="KEGG" id="cci:CC1G_10029"/>
<dbReference type="EC" id="1.14.99.56" evidence="8"/>
<proteinExistence type="inferred from homology"/>
<feature type="signal peptide" evidence="10">
    <location>
        <begin position="1"/>
        <end position="20"/>
    </location>
</feature>
<evidence type="ECO:0000256" key="9">
    <source>
        <dbReference type="SAM" id="MobiDB-lite"/>
    </source>
</evidence>
<keyword evidence="6 8" id="KW-0624">Polysaccharide degradation</keyword>
<comment type="caution">
    <text evidence="12">The sequence shown here is derived from an EMBL/GenBank/DDBJ whole genome shotgun (WGS) entry which is preliminary data.</text>
</comment>
<feature type="domain" description="Auxiliary Activity family 9 catalytic" evidence="11">
    <location>
        <begin position="21"/>
        <end position="225"/>
    </location>
</feature>
<comment type="similarity">
    <text evidence="7">Belongs to the polysaccharide monooxygenase AA9 family.</text>
</comment>
<keyword evidence="3 8" id="KW-0136">Cellulose degradation</keyword>
<comment type="domain">
    <text evidence="8">Has a modular structure: an endo-beta-1,4-glucanase catalytic module at the N-terminus, a linker rich in serines and threonines, and a C-terminal carbohydrate-binding module (CBM).</text>
</comment>
<dbReference type="Pfam" id="PF03443">
    <property type="entry name" value="AA9"/>
    <property type="match status" value="1"/>
</dbReference>
<accession>A8NUU4</accession>
<dbReference type="PANTHER" id="PTHR33353">
    <property type="entry name" value="PUTATIVE (AFU_ORTHOLOGUE AFUA_1G12560)-RELATED"/>
    <property type="match status" value="1"/>
</dbReference>
<comment type="function">
    <text evidence="8">Lytic polysaccharide monooxygenase (LMPO) that depolymerizes crystalline and amorphous polysaccharides via the oxidation of scissile alpha- or beta-(1-4)-glycosidic bonds, yielding C1 and/or C4 oxidation products. Catalysis by LPMOs requires the reduction of the active-site copper from Cu(II) to Cu(I) by a reducing agent and H(2)O(2) or O(2) as a cosubstrate.</text>
</comment>
<dbReference type="InterPro" id="IPR005103">
    <property type="entry name" value="AA9_LPMO"/>
</dbReference>
<evidence type="ECO:0000256" key="2">
    <source>
        <dbReference type="ARBA" id="ARBA00022525"/>
    </source>
</evidence>
<dbReference type="GO" id="GO:0030248">
    <property type="term" value="F:cellulose binding"/>
    <property type="evidence" value="ECO:0007669"/>
    <property type="project" value="UniProtKB-UniRule"/>
</dbReference>
<dbReference type="InParanoid" id="A8NUU4"/>
<evidence type="ECO:0000256" key="7">
    <source>
        <dbReference type="ARBA" id="ARBA00044502"/>
    </source>
</evidence>
<feature type="region of interest" description="Disordered" evidence="9">
    <location>
        <begin position="248"/>
        <end position="281"/>
    </location>
</feature>
<dbReference type="GO" id="GO:0005576">
    <property type="term" value="C:extracellular region"/>
    <property type="evidence" value="ECO:0007669"/>
    <property type="project" value="UniProtKB-SubCell"/>
</dbReference>
<keyword evidence="13" id="KW-1185">Reference proteome</keyword>
<comment type="catalytic activity">
    <reaction evidence="8">
        <text>[(1-&gt;4)-beta-D-glucosyl]n+m + reduced acceptor + O2 = 4-dehydro-beta-D-glucosyl-[(1-&gt;4)-beta-D-glucosyl]n-1 + [(1-&gt;4)-beta-D-glucosyl]m + acceptor + H2O.</text>
        <dbReference type="EC" id="1.14.99.56"/>
    </reaction>
</comment>
<evidence type="ECO:0000256" key="5">
    <source>
        <dbReference type="ARBA" id="ARBA00023277"/>
    </source>
</evidence>
<gene>
    <name evidence="12" type="ORF">CC1G_10029</name>
</gene>
<dbReference type="GO" id="GO:0030245">
    <property type="term" value="P:cellulose catabolic process"/>
    <property type="evidence" value="ECO:0007669"/>
    <property type="project" value="UniProtKB-UniRule"/>
</dbReference>
<feature type="chain" id="PRO_5002726629" description="AA9 family lytic polysaccharide monooxygenase" evidence="10">
    <location>
        <begin position="21"/>
        <end position="355"/>
    </location>
</feature>
<keyword evidence="10" id="KW-0732">Signal</keyword>
<evidence type="ECO:0000256" key="3">
    <source>
        <dbReference type="ARBA" id="ARBA00023001"/>
    </source>
</evidence>
<dbReference type="AlphaFoldDB" id="A8NUU4"/>
<comment type="subcellular location">
    <subcellularLocation>
        <location evidence="1 8">Secreted</location>
    </subcellularLocation>
</comment>
<dbReference type="EMBL" id="AACS02000004">
    <property type="protein sequence ID" value="EAU85243.2"/>
    <property type="molecule type" value="Genomic_DNA"/>
</dbReference>
<evidence type="ECO:0000256" key="1">
    <source>
        <dbReference type="ARBA" id="ARBA00004613"/>
    </source>
</evidence>
<keyword evidence="2 8" id="KW-0964">Secreted</keyword>
<dbReference type="HOGENOM" id="CLU_031730_0_0_1"/>
<dbReference type="GO" id="GO:0008810">
    <property type="term" value="F:cellulase activity"/>
    <property type="evidence" value="ECO:0007669"/>
    <property type="project" value="UniProtKB-UniRule"/>
</dbReference>
<evidence type="ECO:0000313" key="13">
    <source>
        <dbReference type="Proteomes" id="UP000001861"/>
    </source>
</evidence>
<protein>
    <recommendedName>
        <fullName evidence="8">AA9 family lytic polysaccharide monooxygenase</fullName>
        <ecNumber evidence="8">1.14.99.56</ecNumber>
    </recommendedName>
    <alternativeName>
        <fullName evidence="8">Endo-beta-1,4-glucanase</fullName>
    </alternativeName>
    <alternativeName>
        <fullName evidence="8">Glycosyl hydrolase 61 family protein</fullName>
    </alternativeName>
</protein>
<reference evidence="12 13" key="1">
    <citation type="journal article" date="2010" name="Proc. Natl. Acad. Sci. U.S.A.">
        <title>Insights into evolution of multicellular fungi from the assembled chromosomes of the mushroom Coprinopsis cinerea (Coprinus cinereus).</title>
        <authorList>
            <person name="Stajich J.E."/>
            <person name="Wilke S.K."/>
            <person name="Ahren D."/>
            <person name="Au C.H."/>
            <person name="Birren B.W."/>
            <person name="Borodovsky M."/>
            <person name="Burns C."/>
            <person name="Canback B."/>
            <person name="Casselton L.A."/>
            <person name="Cheng C.K."/>
            <person name="Deng J."/>
            <person name="Dietrich F.S."/>
            <person name="Fargo D.C."/>
            <person name="Farman M.L."/>
            <person name="Gathman A.C."/>
            <person name="Goldberg J."/>
            <person name="Guigo R."/>
            <person name="Hoegger P.J."/>
            <person name="Hooker J.B."/>
            <person name="Huggins A."/>
            <person name="James T.Y."/>
            <person name="Kamada T."/>
            <person name="Kilaru S."/>
            <person name="Kodira C."/>
            <person name="Kues U."/>
            <person name="Kupfer D."/>
            <person name="Kwan H.S."/>
            <person name="Lomsadze A."/>
            <person name="Li W."/>
            <person name="Lilly W.W."/>
            <person name="Ma L.J."/>
            <person name="Mackey A.J."/>
            <person name="Manning G."/>
            <person name="Martin F."/>
            <person name="Muraguchi H."/>
            <person name="Natvig D.O."/>
            <person name="Palmerini H."/>
            <person name="Ramesh M.A."/>
            <person name="Rehmeyer C.J."/>
            <person name="Roe B.A."/>
            <person name="Shenoy N."/>
            <person name="Stanke M."/>
            <person name="Ter-Hovhannisyan V."/>
            <person name="Tunlid A."/>
            <person name="Velagapudi R."/>
            <person name="Vision T.J."/>
            <person name="Zeng Q."/>
            <person name="Zolan M.E."/>
            <person name="Pukkila P.J."/>
        </authorList>
    </citation>
    <scope>NUCLEOTIDE SEQUENCE [LARGE SCALE GENOMIC DNA]</scope>
    <source>
        <strain evidence="13">Okayama-7 / 130 / ATCC MYA-4618 / FGSC 9003</strain>
    </source>
</reference>
<dbReference type="OrthoDB" id="2525337at2759"/>
<dbReference type="RefSeq" id="XP_001836535.2">
    <property type="nucleotide sequence ID" value="XM_001836483.2"/>
</dbReference>
<dbReference type="eggNOG" id="ENOG502RXMI">
    <property type="taxonomic scope" value="Eukaryota"/>
</dbReference>
<evidence type="ECO:0000256" key="6">
    <source>
        <dbReference type="ARBA" id="ARBA00023326"/>
    </source>
</evidence>
<dbReference type="CDD" id="cd21175">
    <property type="entry name" value="LPMO_AA9"/>
    <property type="match status" value="1"/>
</dbReference>
<evidence type="ECO:0000256" key="4">
    <source>
        <dbReference type="ARBA" id="ARBA00023157"/>
    </source>
</evidence>
<evidence type="ECO:0000259" key="11">
    <source>
        <dbReference type="Pfam" id="PF03443"/>
    </source>
</evidence>
<dbReference type="GeneID" id="6013083"/>
<keyword evidence="5 8" id="KW-0119">Carbohydrate metabolism</keyword>
<name>A8NUU4_COPC7</name>
<keyword evidence="4 8" id="KW-1015">Disulfide bond</keyword>
<dbReference type="VEuPathDB" id="FungiDB:CC1G_10029"/>
<sequence length="355" mass="37356">MRIAPLSLFALVSAATSAVAHSTIFGVWVNGVDQGDGRNRYIRSPPDNGPVKDLTSPDLRCNVNGDRVVPQSVSVKAGDQLTFEWHHNTRNDDIIDRSHKGPVLVYMADSAGQDWTKIFEDNHDGNQWAVDRLVDEAGQHSIIVPDVPAGDYLLRAEIIAHHESDTLFSQNPARGAQLYPSCIQITVTSDGNKVLPGGARFPGAYTDADPGIHFNLYNGPAHSSYKAPGPAVWSEAAGGSIKRIGIPGQGPVAPVNPAPAPAPAPSPAPAPVNPPQVQNPPAGRAALYAQCGGCLPGAGNGGVDNNLTPGAGNAVPGVALYGQCGGWLHDLPRRNLQVLQRAFLKRALDGAFVPF</sequence>
<dbReference type="InterPro" id="IPR049892">
    <property type="entry name" value="AA9"/>
</dbReference>
<dbReference type="PANTHER" id="PTHR33353:SF17">
    <property type="entry name" value="ENDO-BETA-1,4-GLUCANASE D"/>
    <property type="match status" value="1"/>
</dbReference>
<evidence type="ECO:0000313" key="12">
    <source>
        <dbReference type="EMBL" id="EAU85243.2"/>
    </source>
</evidence>
<dbReference type="Proteomes" id="UP000001861">
    <property type="component" value="Unassembled WGS sequence"/>
</dbReference>
<organism evidence="12 13">
    <name type="scientific">Coprinopsis cinerea (strain Okayama-7 / 130 / ATCC MYA-4618 / FGSC 9003)</name>
    <name type="common">Inky cap fungus</name>
    <name type="synonym">Hormographiella aspergillata</name>
    <dbReference type="NCBI Taxonomy" id="240176"/>
    <lineage>
        <taxon>Eukaryota</taxon>
        <taxon>Fungi</taxon>
        <taxon>Dikarya</taxon>
        <taxon>Basidiomycota</taxon>
        <taxon>Agaricomycotina</taxon>
        <taxon>Agaricomycetes</taxon>
        <taxon>Agaricomycetidae</taxon>
        <taxon>Agaricales</taxon>
        <taxon>Agaricineae</taxon>
        <taxon>Psathyrellaceae</taxon>
        <taxon>Coprinopsis</taxon>
    </lineage>
</organism>
<dbReference type="Gene3D" id="2.70.50.70">
    <property type="match status" value="1"/>
</dbReference>
<evidence type="ECO:0000256" key="8">
    <source>
        <dbReference type="RuleBase" id="RU368122"/>
    </source>
</evidence>
<dbReference type="OMA" id="YHNTRDD"/>
<evidence type="ECO:0000256" key="10">
    <source>
        <dbReference type="SAM" id="SignalP"/>
    </source>
</evidence>
<feature type="compositionally biased region" description="Pro residues" evidence="9">
    <location>
        <begin position="254"/>
        <end position="278"/>
    </location>
</feature>